<evidence type="ECO:0000313" key="3">
    <source>
        <dbReference type="EMBL" id="KAG6445628.1"/>
    </source>
</evidence>
<reference evidence="3" key="1">
    <citation type="journal article" date="2016" name="Insect Biochem. Mol. Biol.">
        <title>Multifaceted biological insights from a draft genome sequence of the tobacco hornworm moth, Manduca sexta.</title>
        <authorList>
            <person name="Kanost M.R."/>
            <person name="Arrese E.L."/>
            <person name="Cao X."/>
            <person name="Chen Y.R."/>
            <person name="Chellapilla S."/>
            <person name="Goldsmith M.R."/>
            <person name="Grosse-Wilde E."/>
            <person name="Heckel D.G."/>
            <person name="Herndon N."/>
            <person name="Jiang H."/>
            <person name="Papanicolaou A."/>
            <person name="Qu J."/>
            <person name="Soulages J.L."/>
            <person name="Vogel H."/>
            <person name="Walters J."/>
            <person name="Waterhouse R.M."/>
            <person name="Ahn S.J."/>
            <person name="Almeida F.C."/>
            <person name="An C."/>
            <person name="Aqrawi P."/>
            <person name="Bretschneider A."/>
            <person name="Bryant W.B."/>
            <person name="Bucks S."/>
            <person name="Chao H."/>
            <person name="Chevignon G."/>
            <person name="Christen J.M."/>
            <person name="Clarke D.F."/>
            <person name="Dittmer N.T."/>
            <person name="Ferguson L.C.F."/>
            <person name="Garavelou S."/>
            <person name="Gordon K.H.J."/>
            <person name="Gunaratna R.T."/>
            <person name="Han Y."/>
            <person name="Hauser F."/>
            <person name="He Y."/>
            <person name="Heidel-Fischer H."/>
            <person name="Hirsh A."/>
            <person name="Hu Y."/>
            <person name="Jiang H."/>
            <person name="Kalra D."/>
            <person name="Klinner C."/>
            <person name="Konig C."/>
            <person name="Kovar C."/>
            <person name="Kroll A.R."/>
            <person name="Kuwar S.S."/>
            <person name="Lee S.L."/>
            <person name="Lehman R."/>
            <person name="Li K."/>
            <person name="Li Z."/>
            <person name="Liang H."/>
            <person name="Lovelace S."/>
            <person name="Lu Z."/>
            <person name="Mansfield J.H."/>
            <person name="McCulloch K.J."/>
            <person name="Mathew T."/>
            <person name="Morton B."/>
            <person name="Muzny D.M."/>
            <person name="Neunemann D."/>
            <person name="Ongeri F."/>
            <person name="Pauchet Y."/>
            <person name="Pu L.L."/>
            <person name="Pyrousis I."/>
            <person name="Rao X.J."/>
            <person name="Redding A."/>
            <person name="Roesel C."/>
            <person name="Sanchez-Gracia A."/>
            <person name="Schaack S."/>
            <person name="Shukla A."/>
            <person name="Tetreau G."/>
            <person name="Wang Y."/>
            <person name="Xiong G.H."/>
            <person name="Traut W."/>
            <person name="Walsh T.K."/>
            <person name="Worley K.C."/>
            <person name="Wu D."/>
            <person name="Wu W."/>
            <person name="Wu Y.Q."/>
            <person name="Zhang X."/>
            <person name="Zou Z."/>
            <person name="Zucker H."/>
            <person name="Briscoe A.D."/>
            <person name="Burmester T."/>
            <person name="Clem R.J."/>
            <person name="Feyereisen R."/>
            <person name="Grimmelikhuijzen C.J.P."/>
            <person name="Hamodrakas S.J."/>
            <person name="Hansson B.S."/>
            <person name="Huguet E."/>
            <person name="Jermiin L.S."/>
            <person name="Lan Q."/>
            <person name="Lehman H.K."/>
            <person name="Lorenzen M."/>
            <person name="Merzendorfer H."/>
            <person name="Michalopoulos I."/>
            <person name="Morton D.B."/>
            <person name="Muthukrishnan S."/>
            <person name="Oakeshott J.G."/>
            <person name="Palmer W."/>
            <person name="Park Y."/>
            <person name="Passarelli A.L."/>
            <person name="Rozas J."/>
            <person name="Schwartz L.M."/>
            <person name="Smith W."/>
            <person name="Southgate A."/>
            <person name="Vilcinskas A."/>
            <person name="Vogt R."/>
            <person name="Wang P."/>
            <person name="Werren J."/>
            <person name="Yu X.Q."/>
            <person name="Zhou J.J."/>
            <person name="Brown S.J."/>
            <person name="Scherer S.E."/>
            <person name="Richards S."/>
            <person name="Blissard G.W."/>
        </authorList>
    </citation>
    <scope>NUCLEOTIDE SEQUENCE</scope>
</reference>
<organism evidence="3 4">
    <name type="scientific">Manduca sexta</name>
    <name type="common">Tobacco hawkmoth</name>
    <name type="synonym">Tobacco hornworm</name>
    <dbReference type="NCBI Taxonomy" id="7130"/>
    <lineage>
        <taxon>Eukaryota</taxon>
        <taxon>Metazoa</taxon>
        <taxon>Ecdysozoa</taxon>
        <taxon>Arthropoda</taxon>
        <taxon>Hexapoda</taxon>
        <taxon>Insecta</taxon>
        <taxon>Pterygota</taxon>
        <taxon>Neoptera</taxon>
        <taxon>Endopterygota</taxon>
        <taxon>Lepidoptera</taxon>
        <taxon>Glossata</taxon>
        <taxon>Ditrysia</taxon>
        <taxon>Bombycoidea</taxon>
        <taxon>Sphingidae</taxon>
        <taxon>Sphinginae</taxon>
        <taxon>Sphingini</taxon>
        <taxon>Manduca</taxon>
    </lineage>
</organism>
<comment type="caution">
    <text evidence="3">The sequence shown here is derived from an EMBL/GenBank/DDBJ whole genome shotgun (WGS) entry which is preliminary data.</text>
</comment>
<sequence>MEKVIAALNVIQKDLAEQKIAIAKSAESVTEKVTENINKMLDTKFSTWEENQEKLKEKIENQEQRLNMTEKQARLRNIVFFGIEESERSYFDLEANLITFIENYFGLKLYCSDIQEARRIGKKTEKHRPVAVTFTTLGTKIKIMKQKGALKDTNYYIKEDYPRHVLEKRKILQEQIKIEKEKGNKAIIKYDKLVILKQKPETEQTDNRKRNLSISPQQNQNTVDVNPNSTHVAKKNKTLMTRNMPQRSSSLSEGTVKPGILNFLVNKKVANHEEDTNQTNNNNI</sequence>
<evidence type="ECO:0008006" key="5">
    <source>
        <dbReference type="Google" id="ProtNLM"/>
    </source>
</evidence>
<evidence type="ECO:0000313" key="4">
    <source>
        <dbReference type="Proteomes" id="UP000791440"/>
    </source>
</evidence>
<protein>
    <recommendedName>
        <fullName evidence="5">Endonuclease-reverse transcriptase</fullName>
    </recommendedName>
</protein>
<reference evidence="3" key="2">
    <citation type="submission" date="2020-12" db="EMBL/GenBank/DDBJ databases">
        <authorList>
            <person name="Kanost M."/>
        </authorList>
    </citation>
    <scope>NUCLEOTIDE SEQUENCE</scope>
</reference>
<evidence type="ECO:0000256" key="1">
    <source>
        <dbReference type="SAM" id="Coils"/>
    </source>
</evidence>
<accession>A0A921YUK2</accession>
<gene>
    <name evidence="3" type="ORF">O3G_MSEX004020</name>
</gene>
<feature type="coiled-coil region" evidence="1">
    <location>
        <begin position="45"/>
        <end position="76"/>
    </location>
</feature>
<dbReference type="EMBL" id="JH668323">
    <property type="protein sequence ID" value="KAG6445628.1"/>
    <property type="molecule type" value="Genomic_DNA"/>
</dbReference>
<evidence type="ECO:0000256" key="2">
    <source>
        <dbReference type="SAM" id="MobiDB-lite"/>
    </source>
</evidence>
<name>A0A921YUK2_MANSE</name>
<keyword evidence="4" id="KW-1185">Reference proteome</keyword>
<dbReference type="AlphaFoldDB" id="A0A921YUK2"/>
<feature type="compositionally biased region" description="Polar residues" evidence="2">
    <location>
        <begin position="212"/>
        <end position="229"/>
    </location>
</feature>
<dbReference type="Proteomes" id="UP000791440">
    <property type="component" value="Unassembled WGS sequence"/>
</dbReference>
<feature type="region of interest" description="Disordered" evidence="2">
    <location>
        <begin position="201"/>
        <end position="229"/>
    </location>
</feature>
<proteinExistence type="predicted"/>
<keyword evidence="1" id="KW-0175">Coiled coil</keyword>